<dbReference type="AlphaFoldDB" id="A0A6J6KHQ8"/>
<gene>
    <name evidence="1" type="ORF">UFOPK1711_01822</name>
    <name evidence="2" type="ORF">UFOPK2143_01181</name>
</gene>
<evidence type="ECO:0000313" key="1">
    <source>
        <dbReference type="EMBL" id="CAB4591062.1"/>
    </source>
</evidence>
<dbReference type="EMBL" id="CAEZVV010000080">
    <property type="protein sequence ID" value="CAB4649340.1"/>
    <property type="molecule type" value="Genomic_DNA"/>
</dbReference>
<sequence>MKRRAATRREHVRFCEVEGWRQVQSARERTNKHHITLELPLDDGRILRTRISRPPNNESYGKALWSHILRDQLCVTANEFWSCVNDGNVPVRSTAIPAPPSAALPAGLAHQLVHILQLSSAEVAKLSLAEALDLMNHHWANSGE</sequence>
<protein>
    <submittedName>
        <fullName evidence="2">Unannotated protein</fullName>
    </submittedName>
</protein>
<accession>A0A6J6KHQ8</accession>
<evidence type="ECO:0000313" key="2">
    <source>
        <dbReference type="EMBL" id="CAB4649340.1"/>
    </source>
</evidence>
<name>A0A6J6KHQ8_9ZZZZ</name>
<reference evidence="2" key="1">
    <citation type="submission" date="2020-05" db="EMBL/GenBank/DDBJ databases">
        <authorList>
            <person name="Chiriac C."/>
            <person name="Salcher M."/>
            <person name="Ghai R."/>
            <person name="Kavagutti S V."/>
        </authorList>
    </citation>
    <scope>NUCLEOTIDE SEQUENCE</scope>
</reference>
<dbReference type="EMBL" id="CAEZTR010000170">
    <property type="protein sequence ID" value="CAB4591062.1"/>
    <property type="molecule type" value="Genomic_DNA"/>
</dbReference>
<organism evidence="2">
    <name type="scientific">freshwater metagenome</name>
    <dbReference type="NCBI Taxonomy" id="449393"/>
    <lineage>
        <taxon>unclassified sequences</taxon>
        <taxon>metagenomes</taxon>
        <taxon>ecological metagenomes</taxon>
    </lineage>
</organism>
<proteinExistence type="predicted"/>